<dbReference type="Proteomes" id="UP000023152">
    <property type="component" value="Unassembled WGS sequence"/>
</dbReference>
<evidence type="ECO:0000313" key="1">
    <source>
        <dbReference type="EMBL" id="ETO35348.1"/>
    </source>
</evidence>
<evidence type="ECO:0000313" key="2">
    <source>
        <dbReference type="Proteomes" id="UP000023152"/>
    </source>
</evidence>
<dbReference type="EMBL" id="ASPP01001702">
    <property type="protein sequence ID" value="ETO35348.1"/>
    <property type="molecule type" value="Genomic_DNA"/>
</dbReference>
<dbReference type="AlphaFoldDB" id="X6PB43"/>
<gene>
    <name evidence="1" type="ORF">RFI_01716</name>
</gene>
<proteinExistence type="predicted"/>
<reference evidence="1 2" key="1">
    <citation type="journal article" date="2013" name="Curr. Biol.">
        <title>The Genome of the Foraminiferan Reticulomyxa filosa.</title>
        <authorList>
            <person name="Glockner G."/>
            <person name="Hulsmann N."/>
            <person name="Schleicher M."/>
            <person name="Noegel A.A."/>
            <person name="Eichinger L."/>
            <person name="Gallinger C."/>
            <person name="Pawlowski J."/>
            <person name="Sierra R."/>
            <person name="Euteneuer U."/>
            <person name="Pillet L."/>
            <person name="Moustafa A."/>
            <person name="Platzer M."/>
            <person name="Groth M."/>
            <person name="Szafranski K."/>
            <person name="Schliwa M."/>
        </authorList>
    </citation>
    <scope>NUCLEOTIDE SEQUENCE [LARGE SCALE GENOMIC DNA]</scope>
</reference>
<name>X6PB43_RETFI</name>
<organism evidence="1 2">
    <name type="scientific">Reticulomyxa filosa</name>
    <dbReference type="NCBI Taxonomy" id="46433"/>
    <lineage>
        <taxon>Eukaryota</taxon>
        <taxon>Sar</taxon>
        <taxon>Rhizaria</taxon>
        <taxon>Retaria</taxon>
        <taxon>Foraminifera</taxon>
        <taxon>Monothalamids</taxon>
        <taxon>Reticulomyxidae</taxon>
        <taxon>Reticulomyxa</taxon>
    </lineage>
</organism>
<accession>X6PB43</accession>
<sequence length="96" mass="11252">QNGETIGWDEIGKLDPLYSNEEMEWRIRNPKDCAIYGLLVKESTVDAFQIWEWKQKLAQDNDDRHLCRDVFELEQILGKKNNTSTPLSFVKGLFSF</sequence>
<protein>
    <submittedName>
        <fullName evidence="1">Uncharacterized protein</fullName>
    </submittedName>
</protein>
<feature type="non-terminal residue" evidence="1">
    <location>
        <position position="1"/>
    </location>
</feature>
<keyword evidence="2" id="KW-1185">Reference proteome</keyword>
<comment type="caution">
    <text evidence="1">The sequence shown here is derived from an EMBL/GenBank/DDBJ whole genome shotgun (WGS) entry which is preliminary data.</text>
</comment>